<dbReference type="InterPro" id="IPR045567">
    <property type="entry name" value="CofH/MnqC-like_C"/>
</dbReference>
<dbReference type="Pfam" id="PF04055">
    <property type="entry name" value="Radical_SAM"/>
    <property type="match status" value="1"/>
</dbReference>
<comment type="cofactor">
    <cofactor evidence="6 7">
        <name>[4Fe-4S] cluster</name>
        <dbReference type="ChEBI" id="CHEBI:49883"/>
    </cofactor>
    <text evidence="6 7">Binds 1 [4Fe-4S] cluster. The cluster is coordinated with 3 cysteines and an exchangeable S-adenosyl-L-methionine.</text>
</comment>
<dbReference type="PIRSF" id="PIRSF004762">
    <property type="entry name" value="CHP00423"/>
    <property type="match status" value="1"/>
</dbReference>
<feature type="binding site" evidence="8">
    <location>
        <position position="78"/>
    </location>
    <ligand>
        <name>S-adenosyl-L-methionine</name>
        <dbReference type="ChEBI" id="CHEBI:59789"/>
    </ligand>
</feature>
<keyword evidence="4 6" id="KW-0408">Iron</keyword>
<dbReference type="InterPro" id="IPR006638">
    <property type="entry name" value="Elp3/MiaA/NifB-like_rSAM"/>
</dbReference>
<evidence type="ECO:0000256" key="7">
    <source>
        <dbReference type="PIRSR" id="PIRSR004762-1"/>
    </source>
</evidence>
<dbReference type="InterPro" id="IPR022432">
    <property type="entry name" value="MqnE"/>
</dbReference>
<evidence type="ECO:0000313" key="10">
    <source>
        <dbReference type="EMBL" id="MSU09683.1"/>
    </source>
</evidence>
<dbReference type="GO" id="GO:0102573">
    <property type="term" value="F:aminodeoxyfutalosine synthase activity"/>
    <property type="evidence" value="ECO:0007669"/>
    <property type="project" value="UniProtKB-EC"/>
</dbReference>
<dbReference type="AlphaFoldDB" id="A0A6I2UDR7"/>
<dbReference type="GO" id="GO:0005506">
    <property type="term" value="F:iron ion binding"/>
    <property type="evidence" value="ECO:0007669"/>
    <property type="project" value="UniProtKB-UniRule"/>
</dbReference>
<dbReference type="GO" id="GO:0044689">
    <property type="term" value="F:7,8-didemethyl-8-hydroxy-5-deazariboflavin synthase activity"/>
    <property type="evidence" value="ECO:0007669"/>
    <property type="project" value="TreeGrafter"/>
</dbReference>
<dbReference type="NCBIfam" id="TIGR03700">
    <property type="entry name" value="mena_SCO4494"/>
    <property type="match status" value="1"/>
</dbReference>
<keyword evidence="6" id="KW-0474">Menaquinone biosynthesis</keyword>
<dbReference type="InterPro" id="IPR013785">
    <property type="entry name" value="Aldolase_TIM"/>
</dbReference>
<keyword evidence="3 6" id="KW-0479">Metal-binding</keyword>
<dbReference type="PANTHER" id="PTHR43076:SF7">
    <property type="entry name" value="AMINODEOXYFUTALOSINE SYNTHASE"/>
    <property type="match status" value="1"/>
</dbReference>
<accession>A0A6I2UDR7</accession>
<dbReference type="Pfam" id="PF19288">
    <property type="entry name" value="CofH_C"/>
    <property type="match status" value="1"/>
</dbReference>
<organism evidence="10 11">
    <name type="scientific">Anaerovibrio slackiae</name>
    <dbReference type="NCBI Taxonomy" id="2652309"/>
    <lineage>
        <taxon>Bacteria</taxon>
        <taxon>Bacillati</taxon>
        <taxon>Bacillota</taxon>
        <taxon>Negativicutes</taxon>
        <taxon>Selenomonadales</taxon>
        <taxon>Selenomonadaceae</taxon>
        <taxon>Anaerovibrio</taxon>
    </lineage>
</organism>
<evidence type="ECO:0000256" key="6">
    <source>
        <dbReference type="HAMAP-Rule" id="MF_00993"/>
    </source>
</evidence>
<dbReference type="SMART" id="SM00729">
    <property type="entry name" value="Elp3"/>
    <property type="match status" value="1"/>
</dbReference>
<dbReference type="InterPro" id="IPR007197">
    <property type="entry name" value="rSAM"/>
</dbReference>
<dbReference type="InterPro" id="IPR020050">
    <property type="entry name" value="FO_synthase_su2"/>
</dbReference>
<dbReference type="InterPro" id="IPR034405">
    <property type="entry name" value="F420"/>
</dbReference>
<keyword evidence="5 6" id="KW-0411">Iron-sulfur</keyword>
<proteinExistence type="inferred from homology"/>
<dbReference type="EC" id="2.5.1.120" evidence="6"/>
<dbReference type="PROSITE" id="PS51918">
    <property type="entry name" value="RADICAL_SAM"/>
    <property type="match status" value="1"/>
</dbReference>
<keyword evidence="6" id="KW-0808">Transferase</keyword>
<dbReference type="SFLD" id="SFLDG01082">
    <property type="entry name" value="B12-binding_domain_containing"/>
    <property type="match status" value="1"/>
</dbReference>
<dbReference type="InterPro" id="IPR058240">
    <property type="entry name" value="rSAM_sf"/>
</dbReference>
<feature type="binding site" evidence="6 7">
    <location>
        <position position="76"/>
    </location>
    <ligand>
        <name>[4Fe-4S] cluster</name>
        <dbReference type="ChEBI" id="CHEBI:49883"/>
        <note>4Fe-4S-S-AdoMet</note>
    </ligand>
</feature>
<comment type="pathway">
    <text evidence="6">Quinol/quinone metabolism; menaquinone biosynthesis.</text>
</comment>
<gene>
    <name evidence="6 10" type="primary">mqnE</name>
    <name evidence="10" type="ORF">FYJ84_11915</name>
</gene>
<evidence type="ECO:0000256" key="5">
    <source>
        <dbReference type="ARBA" id="ARBA00023014"/>
    </source>
</evidence>
<keyword evidence="2 6" id="KW-0949">S-adenosyl-L-methionine</keyword>
<comment type="similarity">
    <text evidence="6">Belongs to the radical SAM superfamily. MqnE family.</text>
</comment>
<keyword evidence="1 6" id="KW-0004">4Fe-4S</keyword>
<sequence length="383" mass="42867">MEGFILYSSEDYKDIEAKIFAGERLTREDGLRLLACRDIAWLGSMADYVRKKKCGDIVYYNVNCHVNLTNICTSKCKFCAFGKDKDAPGAYAMSVEEAVAKVKEAMQDPNLAGLHIVSGLHTDWTFEDYLERLQALHDAFPHLYLKGFTGVEITHFAKISGLTVEEVLLKLKAAGLQAIAGGGAEILSDRVRERLCPNKATAEEWLNVSRTAHRLGIKTNASMLYGHIETMEERIDHLLKLRDLQDETGGIQTFICFPFLPKNTELGEMVEQTSMWDDLRMIAISRLMLDNIRNIKAYWVMLTVPVAQVALGFGANDMDGTIHKETILHDAGATSPTALSEDRIIRIIREAGRIPASCDCNFNIIRMFTEKDQQAQVAQAAQQ</sequence>
<dbReference type="SFLD" id="SFLDS00029">
    <property type="entry name" value="Radical_SAM"/>
    <property type="match status" value="2"/>
</dbReference>
<dbReference type="SFLD" id="SFLDF00343">
    <property type="entry name" value="aminofutalosine_synthase_(mqnE"/>
    <property type="match status" value="1"/>
</dbReference>
<dbReference type="Proteomes" id="UP000433181">
    <property type="component" value="Unassembled WGS sequence"/>
</dbReference>
<comment type="catalytic activity">
    <reaction evidence="6">
        <text>3-[(1-carboxyvinyl)-oxy]benzoate + S-adenosyl-L-methionine + H2O = 6-amino-6-deoxyfutalosine + hydrogencarbonate + L-methionine + H(+)</text>
        <dbReference type="Rhea" id="RHEA:33075"/>
        <dbReference type="ChEBI" id="CHEBI:15377"/>
        <dbReference type="ChEBI" id="CHEBI:15378"/>
        <dbReference type="ChEBI" id="CHEBI:17544"/>
        <dbReference type="ChEBI" id="CHEBI:57844"/>
        <dbReference type="ChEBI" id="CHEBI:59789"/>
        <dbReference type="ChEBI" id="CHEBI:64286"/>
        <dbReference type="ChEBI" id="CHEBI:76981"/>
        <dbReference type="EC" id="2.5.1.120"/>
    </reaction>
</comment>
<dbReference type="GO" id="GO:0009234">
    <property type="term" value="P:menaquinone biosynthetic process"/>
    <property type="evidence" value="ECO:0007669"/>
    <property type="project" value="UniProtKB-UniRule"/>
</dbReference>
<dbReference type="EMBL" id="VUNR01000030">
    <property type="protein sequence ID" value="MSU09683.1"/>
    <property type="molecule type" value="Genomic_DNA"/>
</dbReference>
<reference evidence="10 11" key="1">
    <citation type="submission" date="2019-08" db="EMBL/GenBank/DDBJ databases">
        <title>In-depth cultivation of the pig gut microbiome towards novel bacterial diversity and tailored functional studies.</title>
        <authorList>
            <person name="Wylensek D."/>
            <person name="Hitch T.C.A."/>
            <person name="Clavel T."/>
        </authorList>
    </citation>
    <scope>NUCLEOTIDE SEQUENCE [LARGE SCALE GENOMIC DNA]</scope>
    <source>
        <strain evidence="10 11">WCA-693-APC-5D-A</strain>
    </source>
</reference>
<evidence type="ECO:0000256" key="4">
    <source>
        <dbReference type="ARBA" id="ARBA00023004"/>
    </source>
</evidence>
<dbReference type="SFLD" id="SFLDF00342">
    <property type="entry name" value="cyclic_dehypoxanthine_futalosi"/>
    <property type="match status" value="1"/>
</dbReference>
<protein>
    <recommendedName>
        <fullName evidence="6">Aminodeoxyfutalosine synthase</fullName>
        <shortName evidence="6">AFL synthase</shortName>
        <shortName evidence="6">Aminofutalosine synthase</shortName>
        <ecNumber evidence="6">2.5.1.120</ecNumber>
    </recommendedName>
    <alternativeName>
        <fullName evidence="6">Menaquinone biosynthetic enzyme MqnE</fullName>
    </alternativeName>
</protein>
<comment type="caution">
    <text evidence="10">The sequence shown here is derived from an EMBL/GenBank/DDBJ whole genome shotgun (WGS) entry which is preliminary data.</text>
</comment>
<dbReference type="NCBIfam" id="TIGR00423">
    <property type="entry name" value="CofH family radical SAM protein"/>
    <property type="match status" value="1"/>
</dbReference>
<feature type="binding site" evidence="6 7">
    <location>
        <position position="79"/>
    </location>
    <ligand>
        <name>[4Fe-4S] cluster</name>
        <dbReference type="ChEBI" id="CHEBI:49883"/>
        <note>4Fe-4S-S-AdoMet</note>
    </ligand>
</feature>
<evidence type="ECO:0000259" key="9">
    <source>
        <dbReference type="PROSITE" id="PS51918"/>
    </source>
</evidence>
<keyword evidence="11" id="KW-1185">Reference proteome</keyword>
<evidence type="ECO:0000256" key="8">
    <source>
        <dbReference type="PIRSR" id="PIRSR004762-2"/>
    </source>
</evidence>
<feature type="domain" description="Radical SAM core" evidence="9">
    <location>
        <begin position="58"/>
        <end position="293"/>
    </location>
</feature>
<dbReference type="UniPathway" id="UPA00079"/>
<evidence type="ECO:0000313" key="11">
    <source>
        <dbReference type="Proteomes" id="UP000433181"/>
    </source>
</evidence>
<evidence type="ECO:0000256" key="3">
    <source>
        <dbReference type="ARBA" id="ARBA00022723"/>
    </source>
</evidence>
<dbReference type="SUPFAM" id="SSF102114">
    <property type="entry name" value="Radical SAM enzymes"/>
    <property type="match status" value="1"/>
</dbReference>
<comment type="function">
    <text evidence="6">Radical SAM enzyme that catalyzes the addition of the adenosyl radical to the double bond of 3-[(1-carboxyvinyl)oxy]benzoate, leading to aminodeoxyfutalosine (AFL), a key intermediate in the formation of menaquinone (MK, vitamin K2) from chorismate.</text>
</comment>
<dbReference type="PANTHER" id="PTHR43076">
    <property type="entry name" value="FO SYNTHASE (COFH)"/>
    <property type="match status" value="1"/>
</dbReference>
<dbReference type="Gene3D" id="3.20.20.70">
    <property type="entry name" value="Aldolase class I"/>
    <property type="match status" value="1"/>
</dbReference>
<dbReference type="CDD" id="cd01335">
    <property type="entry name" value="Radical_SAM"/>
    <property type="match status" value="1"/>
</dbReference>
<name>A0A6I2UDR7_9FIRM</name>
<evidence type="ECO:0000256" key="1">
    <source>
        <dbReference type="ARBA" id="ARBA00022485"/>
    </source>
</evidence>
<evidence type="ECO:0000256" key="2">
    <source>
        <dbReference type="ARBA" id="ARBA00022691"/>
    </source>
</evidence>
<dbReference type="GO" id="GO:0051539">
    <property type="term" value="F:4 iron, 4 sulfur cluster binding"/>
    <property type="evidence" value="ECO:0007669"/>
    <property type="project" value="UniProtKB-KW"/>
</dbReference>
<dbReference type="HAMAP" id="MF_00993">
    <property type="entry name" value="MqnE"/>
    <property type="match status" value="1"/>
</dbReference>
<dbReference type="SFLD" id="SFLDG01389">
    <property type="entry name" value="menaquinone_synthsis_involved"/>
    <property type="match status" value="2"/>
</dbReference>
<dbReference type="SFLD" id="SFLDG01064">
    <property type="entry name" value="F420__menaquinone_cofactor_bio"/>
    <property type="match status" value="2"/>
</dbReference>
<feature type="binding site" evidence="6 7">
    <location>
        <position position="72"/>
    </location>
    <ligand>
        <name>[4Fe-4S] cluster</name>
        <dbReference type="ChEBI" id="CHEBI:49883"/>
        <note>4Fe-4S-S-AdoMet</note>
    </ligand>
</feature>
<feature type="binding site" evidence="8">
    <location>
        <position position="185"/>
    </location>
    <ligand>
        <name>S-adenosyl-L-methionine</name>
        <dbReference type="ChEBI" id="CHEBI:59789"/>
    </ligand>
</feature>